<dbReference type="Gramene" id="KQJ96816">
    <property type="protein sequence ID" value="KQJ96816"/>
    <property type="gene ID" value="BRADI_3g27262v3"/>
</dbReference>
<dbReference type="PANTHER" id="PTHR43670:SF20">
    <property type="entry name" value="HSP20_ALPHA CRYSTALLIN FAMILY PROTEIN, EXPRESSED"/>
    <property type="match status" value="1"/>
</dbReference>
<evidence type="ECO:0000256" key="2">
    <source>
        <dbReference type="ARBA" id="ARBA00022475"/>
    </source>
</evidence>
<evidence type="ECO:0000256" key="4">
    <source>
        <dbReference type="SAM" id="MobiDB-lite"/>
    </source>
</evidence>
<dbReference type="EnsemblPlants" id="KQJ96816">
    <property type="protein sequence ID" value="KQJ96816"/>
    <property type="gene ID" value="BRADI_3g27262v3"/>
</dbReference>
<dbReference type="InterPro" id="IPR008978">
    <property type="entry name" value="HSP20-like_chaperone"/>
</dbReference>
<dbReference type="AlphaFoldDB" id="A0A0Q3JER4"/>
<feature type="domain" description="SHSP" evidence="6">
    <location>
        <begin position="40"/>
        <end position="109"/>
    </location>
</feature>
<keyword evidence="5" id="KW-0812">Transmembrane</keyword>
<dbReference type="STRING" id="15368.A0A0Q3JER4"/>
<reference evidence="8" key="3">
    <citation type="submission" date="2018-08" db="UniProtKB">
        <authorList>
            <consortium name="EnsemblPlants"/>
        </authorList>
    </citation>
    <scope>IDENTIFICATION</scope>
    <source>
        <strain evidence="8">cv. Bd21</strain>
    </source>
</reference>
<keyword evidence="2" id="KW-1003">Cell membrane</keyword>
<comment type="subcellular location">
    <subcellularLocation>
        <location evidence="1">Cell membrane</location>
        <topology evidence="1">Single-pass membrane protein</topology>
    </subcellularLocation>
</comment>
<dbReference type="PANTHER" id="PTHR43670">
    <property type="entry name" value="HEAT SHOCK PROTEIN 26"/>
    <property type="match status" value="1"/>
</dbReference>
<feature type="region of interest" description="Disordered" evidence="4">
    <location>
        <begin position="121"/>
        <end position="167"/>
    </location>
</feature>
<gene>
    <name evidence="8" type="primary">LOC106866554</name>
    <name evidence="7" type="ORF">BRADI_3g27262v3</name>
</gene>
<evidence type="ECO:0000256" key="3">
    <source>
        <dbReference type="ARBA" id="ARBA00022821"/>
    </source>
</evidence>
<reference evidence="7 8" key="1">
    <citation type="journal article" date="2010" name="Nature">
        <title>Genome sequencing and analysis of the model grass Brachypodium distachyon.</title>
        <authorList>
            <consortium name="International Brachypodium Initiative"/>
        </authorList>
    </citation>
    <scope>NUCLEOTIDE SEQUENCE [LARGE SCALE GENOMIC DNA]</scope>
    <source>
        <strain evidence="7">Bd21</strain>
        <strain evidence="8">cv. Bd21</strain>
    </source>
</reference>
<dbReference type="Pfam" id="PF00011">
    <property type="entry name" value="HSP20"/>
    <property type="match status" value="1"/>
</dbReference>
<dbReference type="Proteomes" id="UP000008810">
    <property type="component" value="Chromosome 3"/>
</dbReference>
<evidence type="ECO:0000256" key="5">
    <source>
        <dbReference type="SAM" id="Phobius"/>
    </source>
</evidence>
<dbReference type="SUPFAM" id="SSF49764">
    <property type="entry name" value="HSP20-like chaperones"/>
    <property type="match status" value="1"/>
</dbReference>
<dbReference type="CDD" id="cd06464">
    <property type="entry name" value="ACD_sHsps-like"/>
    <property type="match status" value="1"/>
</dbReference>
<dbReference type="GeneID" id="106866554"/>
<evidence type="ECO:0000259" key="6">
    <source>
        <dbReference type="Pfam" id="PF00011"/>
    </source>
</evidence>
<keyword evidence="9" id="KW-1185">Reference proteome</keyword>
<keyword evidence="5" id="KW-0472">Membrane</keyword>
<dbReference type="RefSeq" id="XP_014756822.1">
    <property type="nucleotide sequence ID" value="XM_014901336.2"/>
</dbReference>
<reference evidence="7" key="2">
    <citation type="submission" date="2017-06" db="EMBL/GenBank/DDBJ databases">
        <title>WGS assembly of Brachypodium distachyon.</title>
        <authorList>
            <consortium name="The International Brachypodium Initiative"/>
            <person name="Lucas S."/>
            <person name="Harmon-Smith M."/>
            <person name="Lail K."/>
            <person name="Tice H."/>
            <person name="Grimwood J."/>
            <person name="Bruce D."/>
            <person name="Barry K."/>
            <person name="Shu S."/>
            <person name="Lindquist E."/>
            <person name="Wang M."/>
            <person name="Pitluck S."/>
            <person name="Vogel J.P."/>
            <person name="Garvin D.F."/>
            <person name="Mockler T.C."/>
            <person name="Schmutz J."/>
            <person name="Rokhsar D."/>
            <person name="Bevan M.W."/>
        </authorList>
    </citation>
    <scope>NUCLEOTIDE SEQUENCE</scope>
    <source>
        <strain evidence="7">Bd21</strain>
    </source>
</reference>
<organism evidence="7">
    <name type="scientific">Brachypodium distachyon</name>
    <name type="common">Purple false brome</name>
    <name type="synonym">Trachynia distachya</name>
    <dbReference type="NCBI Taxonomy" id="15368"/>
    <lineage>
        <taxon>Eukaryota</taxon>
        <taxon>Viridiplantae</taxon>
        <taxon>Streptophyta</taxon>
        <taxon>Embryophyta</taxon>
        <taxon>Tracheophyta</taxon>
        <taxon>Spermatophyta</taxon>
        <taxon>Magnoliopsida</taxon>
        <taxon>Liliopsida</taxon>
        <taxon>Poales</taxon>
        <taxon>Poaceae</taxon>
        <taxon>BOP clade</taxon>
        <taxon>Pooideae</taxon>
        <taxon>Stipodae</taxon>
        <taxon>Brachypodieae</taxon>
        <taxon>Brachypodium</taxon>
    </lineage>
</organism>
<evidence type="ECO:0000313" key="7">
    <source>
        <dbReference type="EMBL" id="KQJ96816.1"/>
    </source>
</evidence>
<evidence type="ECO:0000256" key="1">
    <source>
        <dbReference type="ARBA" id="ARBA00004162"/>
    </source>
</evidence>
<feature type="compositionally biased region" description="Basic and acidic residues" evidence="4">
    <location>
        <begin position="144"/>
        <end position="156"/>
    </location>
</feature>
<dbReference type="GO" id="GO:0006952">
    <property type="term" value="P:defense response"/>
    <property type="evidence" value="ECO:0007669"/>
    <property type="project" value="UniProtKB-KW"/>
</dbReference>
<dbReference type="EMBL" id="CM000882">
    <property type="protein sequence ID" value="KQJ96816.1"/>
    <property type="molecule type" value="Genomic_DNA"/>
</dbReference>
<accession>A0A0Q3JER4</accession>
<dbReference type="GO" id="GO:0005886">
    <property type="term" value="C:plasma membrane"/>
    <property type="evidence" value="ECO:0007669"/>
    <property type="project" value="UniProtKB-SubCell"/>
</dbReference>
<keyword evidence="3" id="KW-0611">Plant defense</keyword>
<dbReference type="InterPro" id="IPR002068">
    <property type="entry name" value="A-crystallin/Hsp20_dom"/>
</dbReference>
<evidence type="ECO:0000313" key="8">
    <source>
        <dbReference type="EnsemblPlants" id="KQJ96816"/>
    </source>
</evidence>
<evidence type="ECO:0000313" key="9">
    <source>
        <dbReference type="Proteomes" id="UP000008810"/>
    </source>
</evidence>
<name>A0A0Q3JER4_BRADI</name>
<dbReference type="KEGG" id="bdi:106866554"/>
<dbReference type="OrthoDB" id="1431247at2759"/>
<protein>
    <recommendedName>
        <fullName evidence="6">SHSP domain-containing protein</fullName>
    </recommendedName>
</protein>
<dbReference type="Gene3D" id="2.60.40.790">
    <property type="match status" value="1"/>
</dbReference>
<proteinExistence type="predicted"/>
<sequence length="205" mass="21748">MDAPAPNATGPGHEDFKPKYTVVTGEPATHTLSVDLTDEGGFKKEHIRVQLVRNKRLVIVSGERPVDGDGKVRRFKLEFQVTDNCDVNGIHARLDGGFVRVTMPDVKAATSAIVVRGGDAASAGKQEPAAPAVAKTDAGAGGGRKKEEEGVPKQKDGAGAAIDGPTGRGYKYLPHQEQRKLATSVVGTVLVLFCLGVYVRYRFGP</sequence>
<keyword evidence="5" id="KW-1133">Transmembrane helix</keyword>
<feature type="transmembrane region" description="Helical" evidence="5">
    <location>
        <begin position="181"/>
        <end position="201"/>
    </location>
</feature>